<dbReference type="AlphaFoldDB" id="A0A7X5HWK9"/>
<comment type="caution">
    <text evidence="2">The sequence shown here is derived from an EMBL/GenBank/DDBJ whole genome shotgun (WGS) entry which is preliminary data.</text>
</comment>
<dbReference type="PANTHER" id="PTHR38030">
    <property type="entry name" value="PROTOPORPHYRINOGEN IX DEHYDROGENASE [MENAQUINONE]"/>
    <property type="match status" value="1"/>
</dbReference>
<reference evidence="2 3" key="1">
    <citation type="submission" date="2020-01" db="EMBL/GenBank/DDBJ databases">
        <title>Anaeroalcalibacter tamaniensis gen. nov., sp. nov., moderately halophilic strictly anaerobic fermenter bacterium from mud volcano of Taman peninsula.</title>
        <authorList>
            <person name="Frolova A."/>
            <person name="Merkel A.Y."/>
            <person name="Slobodkin A.I."/>
        </authorList>
    </citation>
    <scope>NUCLEOTIDE SEQUENCE [LARGE SCALE GENOMIC DNA]</scope>
    <source>
        <strain evidence="2 3">F-3ap</strain>
    </source>
</reference>
<dbReference type="GO" id="GO:0010181">
    <property type="term" value="F:FMN binding"/>
    <property type="evidence" value="ECO:0007669"/>
    <property type="project" value="InterPro"/>
</dbReference>
<dbReference type="InterPro" id="IPR029039">
    <property type="entry name" value="Flavoprotein-like_sf"/>
</dbReference>
<feature type="domain" description="Flavodoxin-like" evidence="1">
    <location>
        <begin position="3"/>
        <end position="159"/>
    </location>
</feature>
<dbReference type="GO" id="GO:0006783">
    <property type="term" value="P:heme biosynthetic process"/>
    <property type="evidence" value="ECO:0007669"/>
    <property type="project" value="TreeGrafter"/>
</dbReference>
<sequence length="159" mass="17917">MSTLIVYSSKHGTTEKVVERLKDKLEQPVKAVNVSKEKNVDWDSWDKVIIGGPIYVGNLKSDLKIFVERHLEKILEKKIGLFICCMYHDDAAAEQFNHAYSDALLAAAQVDGWFGGEVHPWELSLLEKTVVRMVDKGVLENAVLDLDEVDRFAGKMNAI</sequence>
<dbReference type="Pfam" id="PF12724">
    <property type="entry name" value="Flavodoxin_5"/>
    <property type="match status" value="1"/>
</dbReference>
<evidence type="ECO:0000313" key="3">
    <source>
        <dbReference type="Proteomes" id="UP000461585"/>
    </source>
</evidence>
<dbReference type="InterPro" id="IPR008254">
    <property type="entry name" value="Flavodoxin/NO_synth"/>
</dbReference>
<dbReference type="InterPro" id="IPR026816">
    <property type="entry name" value="Flavodoxin_dom"/>
</dbReference>
<dbReference type="Proteomes" id="UP000461585">
    <property type="component" value="Unassembled WGS sequence"/>
</dbReference>
<evidence type="ECO:0000313" key="2">
    <source>
        <dbReference type="EMBL" id="NDL67990.1"/>
    </source>
</evidence>
<dbReference type="RefSeq" id="WP_162370716.1">
    <property type="nucleotide sequence ID" value="NZ_JAAEEH010000025.1"/>
</dbReference>
<dbReference type="PROSITE" id="PS50902">
    <property type="entry name" value="FLAVODOXIN_LIKE"/>
    <property type="match status" value="1"/>
</dbReference>
<dbReference type="SUPFAM" id="SSF52218">
    <property type="entry name" value="Flavoproteins"/>
    <property type="match status" value="1"/>
</dbReference>
<dbReference type="InterPro" id="IPR052200">
    <property type="entry name" value="Protoporphyrinogen_IX_DH"/>
</dbReference>
<gene>
    <name evidence="2" type="ORF">GXN74_09590</name>
</gene>
<evidence type="ECO:0000259" key="1">
    <source>
        <dbReference type="PROSITE" id="PS50902"/>
    </source>
</evidence>
<proteinExistence type="predicted"/>
<dbReference type="GO" id="GO:0070819">
    <property type="term" value="F:menaquinone-dependent protoporphyrinogen oxidase activity"/>
    <property type="evidence" value="ECO:0007669"/>
    <property type="project" value="TreeGrafter"/>
</dbReference>
<organism evidence="2 3">
    <name type="scientific">Anaerotalea alkaliphila</name>
    <dbReference type="NCBI Taxonomy" id="2662126"/>
    <lineage>
        <taxon>Bacteria</taxon>
        <taxon>Bacillati</taxon>
        <taxon>Bacillota</taxon>
        <taxon>Clostridia</taxon>
        <taxon>Eubacteriales</taxon>
        <taxon>Anaerotalea</taxon>
    </lineage>
</organism>
<accession>A0A7X5HWK9</accession>
<dbReference type="GO" id="GO:0016651">
    <property type="term" value="F:oxidoreductase activity, acting on NAD(P)H"/>
    <property type="evidence" value="ECO:0007669"/>
    <property type="project" value="UniProtKB-ARBA"/>
</dbReference>
<protein>
    <recommendedName>
        <fullName evidence="1">Flavodoxin-like domain-containing protein</fullName>
    </recommendedName>
</protein>
<dbReference type="Gene3D" id="3.40.50.360">
    <property type="match status" value="1"/>
</dbReference>
<keyword evidence="3" id="KW-1185">Reference proteome</keyword>
<dbReference type="EMBL" id="JAAEEH010000025">
    <property type="protein sequence ID" value="NDL67990.1"/>
    <property type="molecule type" value="Genomic_DNA"/>
</dbReference>
<name>A0A7X5HWK9_9FIRM</name>
<dbReference type="PANTHER" id="PTHR38030:SF2">
    <property type="entry name" value="PROTOPORPHYRINOGEN IX DEHYDROGENASE [QUINONE]"/>
    <property type="match status" value="1"/>
</dbReference>